<evidence type="ECO:0000313" key="2">
    <source>
        <dbReference type="Proteomes" id="UP001638806"/>
    </source>
</evidence>
<dbReference type="EMBL" id="JBGNUJ010000012">
    <property type="protein sequence ID" value="KAL3953374.1"/>
    <property type="molecule type" value="Genomic_DNA"/>
</dbReference>
<name>A0ACC4DAN8_PURLI</name>
<reference evidence="1" key="1">
    <citation type="submission" date="2024-12" db="EMBL/GenBank/DDBJ databases">
        <title>Comparative genomics and development of molecular markers within Purpureocillium lilacinum and among Purpureocillium species.</title>
        <authorList>
            <person name="Yeh Z.-Y."/>
            <person name="Ni N.-T."/>
            <person name="Lo P.-H."/>
            <person name="Mushyakhwo K."/>
            <person name="Lin C.-F."/>
            <person name="Nai Y.-S."/>
        </authorList>
    </citation>
    <scope>NUCLEOTIDE SEQUENCE</scope>
    <source>
        <strain evidence="1">NCHU-NPUST-175</strain>
    </source>
</reference>
<organism evidence="1 2">
    <name type="scientific">Purpureocillium lilacinum</name>
    <name type="common">Paecilomyces lilacinus</name>
    <dbReference type="NCBI Taxonomy" id="33203"/>
    <lineage>
        <taxon>Eukaryota</taxon>
        <taxon>Fungi</taxon>
        <taxon>Dikarya</taxon>
        <taxon>Ascomycota</taxon>
        <taxon>Pezizomycotina</taxon>
        <taxon>Sordariomycetes</taxon>
        <taxon>Hypocreomycetidae</taxon>
        <taxon>Hypocreales</taxon>
        <taxon>Ophiocordycipitaceae</taxon>
        <taxon>Purpureocillium</taxon>
    </lineage>
</organism>
<gene>
    <name evidence="1" type="ORF">ACCO45_013317</name>
</gene>
<protein>
    <submittedName>
        <fullName evidence="1">Uncharacterized protein</fullName>
    </submittedName>
</protein>
<dbReference type="Proteomes" id="UP001638806">
    <property type="component" value="Unassembled WGS sequence"/>
</dbReference>
<comment type="caution">
    <text evidence="1">The sequence shown here is derived from an EMBL/GenBank/DDBJ whole genome shotgun (WGS) entry which is preliminary data.</text>
</comment>
<proteinExistence type="predicted"/>
<keyword evidence="2" id="KW-1185">Reference proteome</keyword>
<evidence type="ECO:0000313" key="1">
    <source>
        <dbReference type="EMBL" id="KAL3953374.1"/>
    </source>
</evidence>
<accession>A0ACC4DAN8</accession>
<sequence length="180" mass="19584">MGRVVPEAGATVPSVDERRARPQHLPQRPPQQQMAWRGGVAVRHPATVPCQFVGTYAAQRLAPAKRAWQYEGGARHQPPASHRKPGQAAGPLQQTSKVALSVWHHNPRQQSATAARTAIRPKLARVPYTPATPTRNPASPNSRGPPLGHHEMDMGVATHHASIFFPPLANYRVGYHDAGN</sequence>